<dbReference type="GO" id="GO:0016787">
    <property type="term" value="F:hydrolase activity"/>
    <property type="evidence" value="ECO:0007669"/>
    <property type="project" value="UniProtKB-KW"/>
</dbReference>
<gene>
    <name evidence="2" type="ORF">VAPA_1c54920</name>
</gene>
<organism evidence="2 3">
    <name type="scientific">Variovorax paradoxus B4</name>
    <dbReference type="NCBI Taxonomy" id="1246301"/>
    <lineage>
        <taxon>Bacteria</taxon>
        <taxon>Pseudomonadati</taxon>
        <taxon>Pseudomonadota</taxon>
        <taxon>Betaproteobacteria</taxon>
        <taxon>Burkholderiales</taxon>
        <taxon>Comamonadaceae</taxon>
        <taxon>Variovorax</taxon>
    </lineage>
</organism>
<keyword evidence="2" id="KW-0378">Hydrolase</keyword>
<sequence length="278" mass="29807">MPQRVALPTPDGETLVLRRLPTAGASRAVVVLVHGLGEHAGRYHELAARLHAWRFAVWAHDHHGHGESSGARGALPGELRLVEDLALVIDDARRENPGLPLVLLGHSLGGLVAASLVARGVRPVDGLVLSSPGLDPGLSGFQKALLAVLPRIAPRLRVGNGLDDNFLSHDRAVVQAYRDDPLTHDRIGSRLARFLAREGAVVQQAAAHWPVPTLLIYAGDDHLVVPAASRAFAAAAAPSGMVEAQCFESLYHEIFNELDAGPVFAALQRWLDKRFPPN</sequence>
<proteinExistence type="predicted"/>
<dbReference type="MEROPS" id="S33.992"/>
<dbReference type="PATRIC" id="fig|1246301.3.peg.5502"/>
<evidence type="ECO:0000259" key="1">
    <source>
        <dbReference type="Pfam" id="PF12146"/>
    </source>
</evidence>
<name>T1XJQ6_VARPD</name>
<dbReference type="InterPro" id="IPR051044">
    <property type="entry name" value="MAG_DAG_Lipase"/>
</dbReference>
<protein>
    <submittedName>
        <fullName evidence="2">Alpha/beta hydrolase family protein</fullName>
    </submittedName>
</protein>
<dbReference type="Pfam" id="PF12146">
    <property type="entry name" value="Hydrolase_4"/>
    <property type="match status" value="1"/>
</dbReference>
<dbReference type="KEGG" id="vpd:VAPA_1c54920"/>
<dbReference type="Gene3D" id="3.40.50.1820">
    <property type="entry name" value="alpha/beta hydrolase"/>
    <property type="match status" value="1"/>
</dbReference>
<evidence type="ECO:0000313" key="3">
    <source>
        <dbReference type="Proteomes" id="UP000016223"/>
    </source>
</evidence>
<dbReference type="SUPFAM" id="SSF53474">
    <property type="entry name" value="alpha/beta-Hydrolases"/>
    <property type="match status" value="1"/>
</dbReference>
<dbReference type="PANTHER" id="PTHR11614">
    <property type="entry name" value="PHOSPHOLIPASE-RELATED"/>
    <property type="match status" value="1"/>
</dbReference>
<dbReference type="EMBL" id="CP003911">
    <property type="protein sequence ID" value="AGU52544.1"/>
    <property type="molecule type" value="Genomic_DNA"/>
</dbReference>
<dbReference type="Proteomes" id="UP000016223">
    <property type="component" value="Chromosome 1"/>
</dbReference>
<dbReference type="InterPro" id="IPR022742">
    <property type="entry name" value="Hydrolase_4"/>
</dbReference>
<dbReference type="AlphaFoldDB" id="T1XJQ6"/>
<feature type="domain" description="Serine aminopeptidase S33" evidence="1">
    <location>
        <begin position="25"/>
        <end position="259"/>
    </location>
</feature>
<dbReference type="InterPro" id="IPR029058">
    <property type="entry name" value="AB_hydrolase_fold"/>
</dbReference>
<dbReference type="HOGENOM" id="CLU_026209_7_2_4"/>
<reference evidence="2 3" key="1">
    <citation type="submission" date="2012-10" db="EMBL/GenBank/DDBJ databases">
        <title>Genome sequence of Variovorax paradoxus B4.</title>
        <authorList>
            <person name="Schuldes J."/>
            <person name="Brandt U."/>
            <person name="Hiessl S."/>
            <person name="Wuebbeler J.H."/>
            <person name="Thuermer A."/>
            <person name="Steinbuechel A."/>
            <person name="Daniel R."/>
        </authorList>
    </citation>
    <scope>NUCLEOTIDE SEQUENCE [LARGE SCALE GENOMIC DNA]</scope>
    <source>
        <strain evidence="2 3">B4</strain>
    </source>
</reference>
<accession>T1XJQ6</accession>
<evidence type="ECO:0000313" key="2">
    <source>
        <dbReference type="EMBL" id="AGU52544.1"/>
    </source>
</evidence>